<dbReference type="PaxDb" id="166486-ERS852572_01649"/>
<dbReference type="InterPro" id="IPR009057">
    <property type="entry name" value="Homeodomain-like_sf"/>
</dbReference>
<organism evidence="5 10">
    <name type="scientific">Roseburia intestinalis</name>
    <dbReference type="NCBI Taxonomy" id="166486"/>
    <lineage>
        <taxon>Bacteria</taxon>
        <taxon>Bacillati</taxon>
        <taxon>Bacillota</taxon>
        <taxon>Clostridia</taxon>
        <taxon>Lachnospirales</taxon>
        <taxon>Lachnospiraceae</taxon>
        <taxon>Roseburia</taxon>
    </lineage>
</organism>
<proteinExistence type="predicted"/>
<dbReference type="InterPro" id="IPR014710">
    <property type="entry name" value="RmlC-like_jellyroll"/>
</dbReference>
<gene>
    <name evidence="5" type="primary">rob</name>
    <name evidence="8" type="ORF">DW264_04465</name>
    <name evidence="7" type="ORF">DW856_13660</name>
    <name evidence="6" type="ORF">DW927_08260</name>
    <name evidence="9" type="ORF">DWZ31_07390</name>
    <name evidence="5" type="ORF">ERS852572_01649</name>
</gene>
<sequence length="291" mass="34670">MRRQLQSPFNERQYMLSKDFEIYYYNDNHFYGVTDHTHDYYEFYFFLEGNVTISIEKEHHHLKPGDMVFIPPGIHHHVSSVGETLPYQRFVFWISQDYCQKLKELSKDYVYLIEHAQNTHHFIYHYDVVAFNALSAKIFRLIEEIHADRFGKAAKIELCVNDLMLHINRAVYEAEHPAARKDASGLYDGILQYIESHLDEDLSLDSLSKAFFVSKYHISHIFKDNFGISIHQYITKKRLSMCRDAILSNENITKIYLMYGFKDYTSFFRAFKKEYGISPKEYKELYAQKPQ</sequence>
<dbReference type="PANTHER" id="PTHR43280">
    <property type="entry name" value="ARAC-FAMILY TRANSCRIPTIONAL REGULATOR"/>
    <property type="match status" value="1"/>
</dbReference>
<dbReference type="EMBL" id="QRQN01000007">
    <property type="protein sequence ID" value="RHN09255.1"/>
    <property type="molecule type" value="Genomic_DNA"/>
</dbReference>
<name>A0A173TNH4_9FIRM</name>
<evidence type="ECO:0000256" key="1">
    <source>
        <dbReference type="ARBA" id="ARBA00023015"/>
    </source>
</evidence>
<reference evidence="11 12" key="2">
    <citation type="submission" date="2018-08" db="EMBL/GenBank/DDBJ databases">
        <title>A genome reference for cultivated species of the human gut microbiota.</title>
        <authorList>
            <person name="Zou Y."/>
            <person name="Xue W."/>
            <person name="Luo G."/>
        </authorList>
    </citation>
    <scope>NUCLEOTIDE SEQUENCE [LARGE SCALE GENOMIC DNA]</scope>
    <source>
        <strain evidence="9 12">AF31-21AC</strain>
        <strain evidence="8 13">AM22-21LB</strain>
        <strain evidence="7 11">AM37-1AC</strain>
        <strain evidence="6 14">AM43-11</strain>
    </source>
</reference>
<dbReference type="PRINTS" id="PR00032">
    <property type="entry name" value="HTHARAC"/>
</dbReference>
<evidence type="ECO:0000313" key="14">
    <source>
        <dbReference type="Proteomes" id="UP000284465"/>
    </source>
</evidence>
<evidence type="ECO:0000256" key="3">
    <source>
        <dbReference type="ARBA" id="ARBA00023163"/>
    </source>
</evidence>
<reference evidence="5 10" key="1">
    <citation type="submission" date="2015-09" db="EMBL/GenBank/DDBJ databases">
        <authorList>
            <consortium name="Pathogen Informatics"/>
        </authorList>
    </citation>
    <scope>NUCLEOTIDE SEQUENCE [LARGE SCALE GENOMIC DNA]</scope>
    <source>
        <strain evidence="5 10">2789STDY5834960</strain>
    </source>
</reference>
<dbReference type="InterPro" id="IPR020449">
    <property type="entry name" value="Tscrpt_reg_AraC-type_HTH"/>
</dbReference>
<accession>A0A173TNH4</accession>
<dbReference type="InterPro" id="IPR037923">
    <property type="entry name" value="HTH-like"/>
</dbReference>
<evidence type="ECO:0000313" key="12">
    <source>
        <dbReference type="Proteomes" id="UP000283586"/>
    </source>
</evidence>
<feature type="domain" description="HTH araC/xylS-type" evidence="4">
    <location>
        <begin position="188"/>
        <end position="285"/>
    </location>
</feature>
<dbReference type="Proteomes" id="UP000284465">
    <property type="component" value="Unassembled WGS sequence"/>
</dbReference>
<dbReference type="InterPro" id="IPR013096">
    <property type="entry name" value="Cupin_2"/>
</dbReference>
<dbReference type="OrthoDB" id="9782503at2"/>
<evidence type="ECO:0000313" key="10">
    <source>
        <dbReference type="Proteomes" id="UP000095350"/>
    </source>
</evidence>
<evidence type="ECO:0000313" key="9">
    <source>
        <dbReference type="EMBL" id="RHN09255.1"/>
    </source>
</evidence>
<evidence type="ECO:0000313" key="5">
    <source>
        <dbReference type="EMBL" id="CUN04301.1"/>
    </source>
</evidence>
<dbReference type="EMBL" id="QRID01000003">
    <property type="protein sequence ID" value="RHG30039.1"/>
    <property type="molecule type" value="Genomic_DNA"/>
</dbReference>
<dbReference type="Gene3D" id="2.60.120.10">
    <property type="entry name" value="Jelly Rolls"/>
    <property type="match status" value="1"/>
</dbReference>
<keyword evidence="3" id="KW-0804">Transcription</keyword>
<dbReference type="GO" id="GO:0043565">
    <property type="term" value="F:sequence-specific DNA binding"/>
    <property type="evidence" value="ECO:0007669"/>
    <property type="project" value="InterPro"/>
</dbReference>
<dbReference type="Pfam" id="PF12833">
    <property type="entry name" value="HTH_18"/>
    <property type="match status" value="1"/>
</dbReference>
<evidence type="ECO:0000259" key="4">
    <source>
        <dbReference type="PROSITE" id="PS01124"/>
    </source>
</evidence>
<protein>
    <submittedName>
        <fullName evidence="6">AraC family transcriptional regulator</fullName>
    </submittedName>
    <submittedName>
        <fullName evidence="5">Right origin-binding protein</fullName>
    </submittedName>
</protein>
<dbReference type="Proteomes" id="UP000283586">
    <property type="component" value="Unassembled WGS sequence"/>
</dbReference>
<keyword evidence="1" id="KW-0805">Transcription regulation</keyword>
<evidence type="ECO:0000313" key="13">
    <source>
        <dbReference type="Proteomes" id="UP000284051"/>
    </source>
</evidence>
<dbReference type="Proteomes" id="UP000095350">
    <property type="component" value="Unassembled WGS sequence"/>
</dbReference>
<evidence type="ECO:0000313" key="7">
    <source>
        <dbReference type="EMBL" id="RHC15759.1"/>
    </source>
</evidence>
<dbReference type="SUPFAM" id="SSF46689">
    <property type="entry name" value="Homeodomain-like"/>
    <property type="match status" value="2"/>
</dbReference>
<dbReference type="Proteomes" id="UP000283513">
    <property type="component" value="Unassembled WGS sequence"/>
</dbReference>
<dbReference type="RefSeq" id="WP_015559528.1">
    <property type="nucleotide sequence ID" value="NZ_CABIYH010000011.1"/>
</dbReference>
<dbReference type="PROSITE" id="PS01124">
    <property type="entry name" value="HTH_ARAC_FAMILY_2"/>
    <property type="match status" value="1"/>
</dbReference>
<dbReference type="InterPro" id="IPR018060">
    <property type="entry name" value="HTH_AraC"/>
</dbReference>
<dbReference type="PANTHER" id="PTHR43280:SF34">
    <property type="entry name" value="ARAC-FAMILY TRANSCRIPTIONAL REGULATOR"/>
    <property type="match status" value="1"/>
</dbReference>
<dbReference type="EMBL" id="QSHO01000012">
    <property type="protein sequence ID" value="RHC15759.1"/>
    <property type="molecule type" value="Genomic_DNA"/>
</dbReference>
<dbReference type="STRING" id="166486.ERS852572_01649"/>
<dbReference type="SMART" id="SM00342">
    <property type="entry name" value="HTH_ARAC"/>
    <property type="match status" value="1"/>
</dbReference>
<evidence type="ECO:0000313" key="6">
    <source>
        <dbReference type="EMBL" id="RHA67707.1"/>
    </source>
</evidence>
<dbReference type="EMBL" id="CYXZ01000011">
    <property type="protein sequence ID" value="CUN04301.1"/>
    <property type="molecule type" value="Genomic_DNA"/>
</dbReference>
<dbReference type="Proteomes" id="UP000284051">
    <property type="component" value="Unassembled WGS sequence"/>
</dbReference>
<evidence type="ECO:0000313" key="11">
    <source>
        <dbReference type="Proteomes" id="UP000283513"/>
    </source>
</evidence>
<evidence type="ECO:0000256" key="2">
    <source>
        <dbReference type="ARBA" id="ARBA00023125"/>
    </source>
</evidence>
<keyword evidence="2" id="KW-0238">DNA-binding</keyword>
<dbReference type="Pfam" id="PF07883">
    <property type="entry name" value="Cupin_2"/>
    <property type="match status" value="1"/>
</dbReference>
<dbReference type="Gene3D" id="1.10.10.60">
    <property type="entry name" value="Homeodomain-like"/>
    <property type="match status" value="2"/>
</dbReference>
<evidence type="ECO:0000313" key="8">
    <source>
        <dbReference type="EMBL" id="RHG30039.1"/>
    </source>
</evidence>
<dbReference type="EMBL" id="QSFP01000007">
    <property type="protein sequence ID" value="RHA67707.1"/>
    <property type="molecule type" value="Genomic_DNA"/>
</dbReference>
<dbReference type="GO" id="GO:0003700">
    <property type="term" value="F:DNA-binding transcription factor activity"/>
    <property type="evidence" value="ECO:0007669"/>
    <property type="project" value="InterPro"/>
</dbReference>
<dbReference type="AlphaFoldDB" id="A0A173TNH4"/>
<dbReference type="SUPFAM" id="SSF51215">
    <property type="entry name" value="Regulatory protein AraC"/>
    <property type="match status" value="1"/>
</dbReference>